<keyword evidence="3" id="KW-1133">Transmembrane helix</keyword>
<dbReference type="Pfam" id="PF13181">
    <property type="entry name" value="TPR_8"/>
    <property type="match status" value="1"/>
</dbReference>
<feature type="transmembrane region" description="Helical" evidence="3">
    <location>
        <begin position="41"/>
        <end position="60"/>
    </location>
</feature>
<dbReference type="Gene3D" id="1.25.40.10">
    <property type="entry name" value="Tetratricopeptide repeat domain"/>
    <property type="match status" value="2"/>
</dbReference>
<gene>
    <name evidence="4" type="ORF">D5018_14235</name>
</gene>
<keyword evidence="3" id="KW-0472">Membrane</keyword>
<name>A0A3L8PUF1_9GAMM</name>
<dbReference type="Pfam" id="PF12895">
    <property type="entry name" value="ANAPC3"/>
    <property type="match status" value="1"/>
</dbReference>
<protein>
    <submittedName>
        <fullName evidence="4">Uncharacterized protein</fullName>
    </submittedName>
</protein>
<sequence>MSVINKMLKDLEQRQQPHDLSNVSRVQIVEDKDNRWKQMSVILLSLLIAFVAIAGGYWWYSNQQPKSEVEPKTELSLAQAPAKTQLTSAKKINHPDKTSEIAVAEQAVDTNQAPKSEAGQLEKQTVQPQPQSEAKSTTPVEVAAQAKALQPKAQQLKVKPETVAKPAKQEQKPVLQIKEVKLTPKQLAAKFYKQALQAQEDGELNSAIDLFSKVLEFSPAQHQAREKLAALLYGKQSYAEAMQVLSDGISKYPQHSMFSLLLAKVQYQVKQPLEALYSLEKIPNNSELATQKWVQIGRIAQQQKQYSRAVEAYNQLIHIEPEQSRWWLGLAFNLDSQAQYAEASNAYKQALLSSNLSPASENYVQQRLQQLAAHSLASKEDGSAQ</sequence>
<reference evidence="4 5" key="1">
    <citation type="submission" date="2018-09" db="EMBL/GenBank/DDBJ databases">
        <title>Phylogeny of the Shewanellaceae, and recommendation for two new genera, Pseudoshewanella and Parashewanella.</title>
        <authorList>
            <person name="Wang G."/>
        </authorList>
    </citation>
    <scope>NUCLEOTIDE SEQUENCE [LARGE SCALE GENOMIC DNA]</scope>
    <source>
        <strain evidence="4 5">C51</strain>
    </source>
</reference>
<feature type="region of interest" description="Disordered" evidence="2">
    <location>
        <begin position="111"/>
        <end position="138"/>
    </location>
</feature>
<evidence type="ECO:0000256" key="2">
    <source>
        <dbReference type="SAM" id="MobiDB-lite"/>
    </source>
</evidence>
<keyword evidence="1" id="KW-0802">TPR repeat</keyword>
<keyword evidence="5" id="KW-1185">Reference proteome</keyword>
<organism evidence="4 5">
    <name type="scientific">Parashewanella curva</name>
    <dbReference type="NCBI Taxonomy" id="2338552"/>
    <lineage>
        <taxon>Bacteria</taxon>
        <taxon>Pseudomonadati</taxon>
        <taxon>Pseudomonadota</taxon>
        <taxon>Gammaproteobacteria</taxon>
        <taxon>Alteromonadales</taxon>
        <taxon>Shewanellaceae</taxon>
        <taxon>Parashewanella</taxon>
    </lineage>
</organism>
<dbReference type="AlphaFoldDB" id="A0A3L8PUF1"/>
<dbReference type="EMBL" id="QZEI01000046">
    <property type="protein sequence ID" value="RLV59047.1"/>
    <property type="molecule type" value="Genomic_DNA"/>
</dbReference>
<dbReference type="InterPro" id="IPR019734">
    <property type="entry name" value="TPR_rpt"/>
</dbReference>
<dbReference type="InterPro" id="IPR011990">
    <property type="entry name" value="TPR-like_helical_dom_sf"/>
</dbReference>
<dbReference type="Proteomes" id="UP000281474">
    <property type="component" value="Unassembled WGS sequence"/>
</dbReference>
<evidence type="ECO:0000256" key="1">
    <source>
        <dbReference type="PROSITE-ProRule" id="PRU00339"/>
    </source>
</evidence>
<dbReference type="SUPFAM" id="SSF48452">
    <property type="entry name" value="TPR-like"/>
    <property type="match status" value="1"/>
</dbReference>
<proteinExistence type="predicted"/>
<evidence type="ECO:0000313" key="4">
    <source>
        <dbReference type="EMBL" id="RLV59047.1"/>
    </source>
</evidence>
<dbReference type="OrthoDB" id="5406098at2"/>
<dbReference type="RefSeq" id="WP_121839668.1">
    <property type="nucleotide sequence ID" value="NZ_ML014795.1"/>
</dbReference>
<accession>A0A3L8PUF1</accession>
<evidence type="ECO:0000256" key="3">
    <source>
        <dbReference type="SAM" id="Phobius"/>
    </source>
</evidence>
<dbReference type="SMART" id="SM00028">
    <property type="entry name" value="TPR"/>
    <property type="match status" value="4"/>
</dbReference>
<feature type="repeat" description="TPR" evidence="1">
    <location>
        <begin position="188"/>
        <end position="221"/>
    </location>
</feature>
<keyword evidence="3" id="KW-0812">Transmembrane</keyword>
<comment type="caution">
    <text evidence="4">The sequence shown here is derived from an EMBL/GenBank/DDBJ whole genome shotgun (WGS) entry which is preliminary data.</text>
</comment>
<feature type="compositionally biased region" description="Polar residues" evidence="2">
    <location>
        <begin position="122"/>
        <end position="138"/>
    </location>
</feature>
<evidence type="ECO:0000313" key="5">
    <source>
        <dbReference type="Proteomes" id="UP000281474"/>
    </source>
</evidence>
<feature type="repeat" description="TPR" evidence="1">
    <location>
        <begin position="290"/>
        <end position="323"/>
    </location>
</feature>
<dbReference type="PROSITE" id="PS50005">
    <property type="entry name" value="TPR"/>
    <property type="match status" value="2"/>
</dbReference>